<gene>
    <name evidence="2" type="ORF">WB794_07530</name>
</gene>
<feature type="transmembrane region" description="Helical" evidence="1">
    <location>
        <begin position="94"/>
        <end position="114"/>
    </location>
</feature>
<feature type="transmembrane region" description="Helical" evidence="1">
    <location>
        <begin position="223"/>
        <end position="241"/>
    </location>
</feature>
<feature type="transmembrane region" description="Helical" evidence="1">
    <location>
        <begin position="376"/>
        <end position="397"/>
    </location>
</feature>
<proteinExistence type="predicted"/>
<reference evidence="2 3" key="1">
    <citation type="journal article" date="2016" name="Antonie Van Leeuwenhoek">
        <title>Denitratimonas tolerans gen. nov., sp. nov., a denitrifying bacterium isolated from a bioreactor for tannery wastewater treatment.</title>
        <authorList>
            <person name="Han S.I."/>
            <person name="Kim J.O."/>
            <person name="Lee Y.R."/>
            <person name="Ekpeghere K.I."/>
            <person name="Koh S.C."/>
            <person name="Whang K.S."/>
        </authorList>
    </citation>
    <scope>NUCLEOTIDE SEQUENCE [LARGE SCALE GENOMIC DNA]</scope>
    <source>
        <strain evidence="2 3">KACC 17565</strain>
    </source>
</reference>
<comment type="caution">
    <text evidence="2">The sequence shown here is derived from an EMBL/GenBank/DDBJ whole genome shotgun (WGS) entry which is preliminary data.</text>
</comment>
<protein>
    <submittedName>
        <fullName evidence="2">NnrS family protein</fullName>
    </submittedName>
</protein>
<dbReference type="Proteomes" id="UP001364472">
    <property type="component" value="Unassembled WGS sequence"/>
</dbReference>
<feature type="transmembrane region" description="Helical" evidence="1">
    <location>
        <begin position="311"/>
        <end position="329"/>
    </location>
</feature>
<dbReference type="Pfam" id="PF05940">
    <property type="entry name" value="NnrS"/>
    <property type="match status" value="1"/>
</dbReference>
<evidence type="ECO:0000256" key="1">
    <source>
        <dbReference type="SAM" id="Phobius"/>
    </source>
</evidence>
<dbReference type="RefSeq" id="WP_337335234.1">
    <property type="nucleotide sequence ID" value="NZ_JBBDHC010000008.1"/>
</dbReference>
<feature type="transmembrane region" description="Helical" evidence="1">
    <location>
        <begin position="247"/>
        <end position="266"/>
    </location>
</feature>
<evidence type="ECO:0000313" key="2">
    <source>
        <dbReference type="EMBL" id="MEJ1249520.1"/>
    </source>
</evidence>
<feature type="transmembrane region" description="Helical" evidence="1">
    <location>
        <begin position="120"/>
        <end position="144"/>
    </location>
</feature>
<sequence length="406" mass="45271">MNNDTHSQSFSLPAVLTAAPHRLLFLAGALNVLAAMIWWTWWLFHTVPTPVDQVIGGWLHGFILQYQMLPSFMFGFLITVFPRWMGQAEPTRRHYVPVGLGMLLGQILCLVAAFSGSSHALHLGVVATILGWGYGLVVLGRVLVANRFKTWHAVSCYSALLLGFVALWGFAVYLHTFNWQIGQAAIRLGAFGLLLPIYATVAHRMFPFFAGNVVPGYRAWRPMWLLAAQWPLWLGHALLEIFSLPQWLWLVDAPLLALALLCLWKWWPRGRAPGILRVLFLGYAWLPVALALYLAQSLWLQFDGALILGKAPLHALTIGVFGSLLVAMVTRVSQGHSGRPLVLVPVAMFAFVCIQLVALTRVLAELLPTPWDGFRVAAVGWLVAFAPWVLRYGWIYLRPRADGRPG</sequence>
<feature type="transmembrane region" description="Helical" evidence="1">
    <location>
        <begin position="64"/>
        <end position="82"/>
    </location>
</feature>
<feature type="transmembrane region" description="Helical" evidence="1">
    <location>
        <begin position="156"/>
        <end position="175"/>
    </location>
</feature>
<name>A0AAW9R0V5_9GAMM</name>
<feature type="transmembrane region" description="Helical" evidence="1">
    <location>
        <begin position="341"/>
        <end position="364"/>
    </location>
</feature>
<organism evidence="2 3">
    <name type="scientific">Denitratimonas tolerans</name>
    <dbReference type="NCBI Taxonomy" id="1338420"/>
    <lineage>
        <taxon>Bacteria</taxon>
        <taxon>Pseudomonadati</taxon>
        <taxon>Pseudomonadota</taxon>
        <taxon>Gammaproteobacteria</taxon>
        <taxon>Lysobacterales</taxon>
        <taxon>Lysobacteraceae</taxon>
        <taxon>Denitratimonas</taxon>
    </lineage>
</organism>
<feature type="transmembrane region" description="Helical" evidence="1">
    <location>
        <begin position="278"/>
        <end position="299"/>
    </location>
</feature>
<dbReference type="AlphaFoldDB" id="A0AAW9R0V5"/>
<feature type="transmembrane region" description="Helical" evidence="1">
    <location>
        <begin position="23"/>
        <end position="44"/>
    </location>
</feature>
<keyword evidence="1" id="KW-0812">Transmembrane</keyword>
<accession>A0AAW9R0V5</accession>
<feature type="transmembrane region" description="Helical" evidence="1">
    <location>
        <begin position="181"/>
        <end position="202"/>
    </location>
</feature>
<keyword evidence="3" id="KW-1185">Reference proteome</keyword>
<evidence type="ECO:0000313" key="3">
    <source>
        <dbReference type="Proteomes" id="UP001364472"/>
    </source>
</evidence>
<dbReference type="EMBL" id="JBBDHC010000008">
    <property type="protein sequence ID" value="MEJ1249520.1"/>
    <property type="molecule type" value="Genomic_DNA"/>
</dbReference>
<keyword evidence="1" id="KW-1133">Transmembrane helix</keyword>
<dbReference type="InterPro" id="IPR010266">
    <property type="entry name" value="NnrS"/>
</dbReference>
<keyword evidence="1" id="KW-0472">Membrane</keyword>